<dbReference type="Proteomes" id="UP000786693">
    <property type="component" value="Unassembled WGS sequence"/>
</dbReference>
<sequence length="332" mass="37481">MPTPPVRPDEGAARADLIPLRKWYFCANTEAMRGRTFKLLRAAIHSCLRHTTLQPVCLYYGERAPALKVMRDMGVTVIRHRPSLEPLLRPAYGTAYETFAGHWLRLDIPRLETEDTFVLYTDIDVLFRGLPDVLDGPELLSVAPERWRTEWHPFNSGVLLMNVPGLRGIDAEFRAQITERLTGNFTYPTHDQASFNQFFEGRAGALPLEMNWKPYWGVNQRAQIIHYHGPKPSLVDHIARRGMDAVAPGHRFLYRLAPAAHRAYADLYAAELAAGPPDPAARPKRPTMIRQPGPRPPLGFAARLRSAGQHARNTLADQARTQVAHLRGRLGR</sequence>
<reference evidence="2 3" key="1">
    <citation type="submission" date="2021-05" db="EMBL/GenBank/DDBJ databases">
        <title>Bacteria Genome sequencing.</title>
        <authorList>
            <person name="Takabe Y."/>
            <person name="Nakajima Y."/>
            <person name="Suzuki S."/>
            <person name="Shiozaki T."/>
        </authorList>
    </citation>
    <scope>NUCLEOTIDE SEQUENCE [LARGE SCALE GENOMIC DNA]</scope>
    <source>
        <strain evidence="2 3">AI_62</strain>
    </source>
</reference>
<organism evidence="2 3">
    <name type="scientific">Jannaschia pagri</name>
    <dbReference type="NCBI Taxonomy" id="2829797"/>
    <lineage>
        <taxon>Bacteria</taxon>
        <taxon>Pseudomonadati</taxon>
        <taxon>Pseudomonadota</taxon>
        <taxon>Alphaproteobacteria</taxon>
        <taxon>Rhodobacterales</taxon>
        <taxon>Roseobacteraceae</taxon>
        <taxon>Jannaschia</taxon>
    </lineage>
</organism>
<comment type="caution">
    <text evidence="2">The sequence shown here is derived from an EMBL/GenBank/DDBJ whole genome shotgun (WGS) entry which is preliminary data.</text>
</comment>
<dbReference type="RefSeq" id="WP_220749233.1">
    <property type="nucleotide sequence ID" value="NZ_BPFH01000004.1"/>
</dbReference>
<dbReference type="SUPFAM" id="SSF53448">
    <property type="entry name" value="Nucleotide-diphospho-sugar transferases"/>
    <property type="match status" value="1"/>
</dbReference>
<gene>
    <name evidence="2" type="ORF">JANAI62_23570</name>
</gene>
<protein>
    <recommendedName>
        <fullName evidence="4">Nucleotide-diphospho-sugar transferase</fullName>
    </recommendedName>
</protein>
<evidence type="ECO:0008006" key="4">
    <source>
        <dbReference type="Google" id="ProtNLM"/>
    </source>
</evidence>
<keyword evidence="3" id="KW-1185">Reference proteome</keyword>
<evidence type="ECO:0000313" key="2">
    <source>
        <dbReference type="EMBL" id="GIT95734.1"/>
    </source>
</evidence>
<evidence type="ECO:0000313" key="3">
    <source>
        <dbReference type="Proteomes" id="UP000786693"/>
    </source>
</evidence>
<dbReference type="InterPro" id="IPR029044">
    <property type="entry name" value="Nucleotide-diphossugar_trans"/>
</dbReference>
<dbReference type="Gene3D" id="3.90.550.10">
    <property type="entry name" value="Spore Coat Polysaccharide Biosynthesis Protein SpsA, Chain A"/>
    <property type="match status" value="1"/>
</dbReference>
<name>A0ABQ4NMX3_9RHOB</name>
<feature type="region of interest" description="Disordered" evidence="1">
    <location>
        <begin position="276"/>
        <end position="297"/>
    </location>
</feature>
<dbReference type="EMBL" id="BPFH01000004">
    <property type="protein sequence ID" value="GIT95734.1"/>
    <property type="molecule type" value="Genomic_DNA"/>
</dbReference>
<evidence type="ECO:0000256" key="1">
    <source>
        <dbReference type="SAM" id="MobiDB-lite"/>
    </source>
</evidence>
<proteinExistence type="predicted"/>
<accession>A0ABQ4NMX3</accession>